<dbReference type="EMBL" id="GBEZ01009519">
    <property type="protein sequence ID" value="JAC76074.1"/>
    <property type="molecule type" value="Transcribed_RNA"/>
</dbReference>
<feature type="region of interest" description="Disordered" evidence="1">
    <location>
        <begin position="76"/>
        <end position="144"/>
    </location>
</feature>
<organism evidence="2">
    <name type="scientific">Tetraselmis sp. GSL018</name>
    <dbReference type="NCBI Taxonomy" id="582737"/>
    <lineage>
        <taxon>Eukaryota</taxon>
        <taxon>Viridiplantae</taxon>
        <taxon>Chlorophyta</taxon>
        <taxon>core chlorophytes</taxon>
        <taxon>Chlorodendrophyceae</taxon>
        <taxon>Chlorodendrales</taxon>
        <taxon>Chlorodendraceae</taxon>
        <taxon>Tetraselmis</taxon>
    </lineage>
</organism>
<accession>A0A061RZ97</accession>
<protein>
    <submittedName>
        <fullName evidence="2">Uncharacterized protein</fullName>
    </submittedName>
</protein>
<dbReference type="AlphaFoldDB" id="A0A061RZ97"/>
<evidence type="ECO:0000313" key="2">
    <source>
        <dbReference type="EMBL" id="JAC76074.1"/>
    </source>
</evidence>
<proteinExistence type="predicted"/>
<evidence type="ECO:0000256" key="1">
    <source>
        <dbReference type="SAM" id="MobiDB-lite"/>
    </source>
</evidence>
<sequence>MAVAILSMSGSAFSTGMVSQSNYEIGQAGSRGTTEWHGTAAPEALLGAPGHWSRVEVALEDSRGLFALPPTGLGAWLPRVPRNPSRRARRWARPELDRRDKNSKPARGPLPEVEPDWNGDRCASKSSDDDPREERLAVDPIDQSQHAALGGCDFHERGVGHSACKAERHPLQLRLQDDCHRPCVAQVAQDSDPL</sequence>
<name>A0A061RZ97_9CHLO</name>
<reference evidence="2" key="1">
    <citation type="submission" date="2014-05" db="EMBL/GenBank/DDBJ databases">
        <title>The transcriptome of the halophilic microalga Tetraselmis sp. GSL018 isolated from the Great Salt Lake, Utah.</title>
        <authorList>
            <person name="Jinkerson R.E."/>
            <person name="D'Adamo S."/>
            <person name="Posewitz M.C."/>
        </authorList>
    </citation>
    <scope>NUCLEOTIDE SEQUENCE</scope>
    <source>
        <strain evidence="2">GSL018</strain>
    </source>
</reference>
<gene>
    <name evidence="2" type="ORF">TSPGSL018_21250</name>
</gene>
<feature type="compositionally biased region" description="Basic and acidic residues" evidence="1">
    <location>
        <begin position="92"/>
        <end position="103"/>
    </location>
</feature>
<feature type="compositionally biased region" description="Basic and acidic residues" evidence="1">
    <location>
        <begin position="118"/>
        <end position="137"/>
    </location>
</feature>